<evidence type="ECO:0000313" key="3">
    <source>
        <dbReference type="EMBL" id="SQF35350.1"/>
    </source>
</evidence>
<protein>
    <recommendedName>
        <fullName evidence="5">Lipoprotein</fullName>
    </recommendedName>
</protein>
<dbReference type="RefSeq" id="WP_002923669.1">
    <property type="nucleotide sequence ID" value="NZ_CP071430.1"/>
</dbReference>
<dbReference type="AlphaFoldDB" id="A0A2X3V285"/>
<dbReference type="PROSITE" id="PS51257">
    <property type="entry name" value="PROKAR_LIPOPROTEIN"/>
    <property type="match status" value="1"/>
</dbReference>
<evidence type="ECO:0000313" key="4">
    <source>
        <dbReference type="Proteomes" id="UP000249623"/>
    </source>
</evidence>
<organism evidence="3 4">
    <name type="scientific">Streptococcus sanguinis</name>
    <dbReference type="NCBI Taxonomy" id="1305"/>
    <lineage>
        <taxon>Bacteria</taxon>
        <taxon>Bacillati</taxon>
        <taxon>Bacillota</taxon>
        <taxon>Bacilli</taxon>
        <taxon>Lactobacillales</taxon>
        <taxon>Streptococcaceae</taxon>
        <taxon>Streptococcus</taxon>
    </lineage>
</organism>
<feature type="chain" id="PRO_5039278283" description="Lipoprotein" evidence="2">
    <location>
        <begin position="19"/>
        <end position="186"/>
    </location>
</feature>
<accession>A0A2X3V285</accession>
<feature type="region of interest" description="Disordered" evidence="1">
    <location>
        <begin position="22"/>
        <end position="64"/>
    </location>
</feature>
<feature type="signal peptide" evidence="2">
    <location>
        <begin position="1"/>
        <end position="18"/>
    </location>
</feature>
<evidence type="ECO:0008006" key="5">
    <source>
        <dbReference type="Google" id="ProtNLM"/>
    </source>
</evidence>
<evidence type="ECO:0000256" key="2">
    <source>
        <dbReference type="SAM" id="SignalP"/>
    </source>
</evidence>
<gene>
    <name evidence="3" type="ORF">NCTC11085_01703</name>
</gene>
<dbReference type="Proteomes" id="UP000249623">
    <property type="component" value="Chromosome 1"/>
</dbReference>
<sequence>MKKIFSASVALLAAVTLAACSNNHSSVTSKSSESKAASSSVKKSSKSSSKESNSSSSSTSSSANLETPDFVLVTDEEIANATTIGDLKTVYNKLADNYIKYSGEIREKLPESERADFDKEAEEGLKAFEESKQTLSDQLSQYGSDDLEVPAEVRDPFLQNLKEKRDKLVNVLKMSYLFVSNMPKKQ</sequence>
<keyword evidence="2" id="KW-0732">Signal</keyword>
<evidence type="ECO:0000256" key="1">
    <source>
        <dbReference type="SAM" id="MobiDB-lite"/>
    </source>
</evidence>
<name>A0A2X3V285_STRSA</name>
<reference evidence="3 4" key="1">
    <citation type="submission" date="2018-06" db="EMBL/GenBank/DDBJ databases">
        <authorList>
            <consortium name="Pathogen Informatics"/>
            <person name="Doyle S."/>
        </authorList>
    </citation>
    <scope>NUCLEOTIDE SEQUENCE [LARGE SCALE GENOMIC DNA]</scope>
    <source>
        <strain evidence="3 4">NCTC11085</strain>
    </source>
</reference>
<dbReference type="EMBL" id="LS483346">
    <property type="protein sequence ID" value="SQF35350.1"/>
    <property type="molecule type" value="Genomic_DNA"/>
</dbReference>
<proteinExistence type="predicted"/>